<dbReference type="PROSITE" id="PS00674">
    <property type="entry name" value="AAA"/>
    <property type="match status" value="1"/>
</dbReference>
<keyword evidence="5" id="KW-0496">Mitochondrion</keyword>
<keyword evidence="4" id="KW-0067">ATP-binding</keyword>
<evidence type="ECO:0000313" key="9">
    <source>
        <dbReference type="Proteomes" id="UP001151529"/>
    </source>
</evidence>
<evidence type="ECO:0000259" key="7">
    <source>
        <dbReference type="SMART" id="SM00382"/>
    </source>
</evidence>
<dbReference type="SUPFAM" id="SSF49879">
    <property type="entry name" value="SMAD/FHA domain"/>
    <property type="match status" value="1"/>
</dbReference>
<feature type="region of interest" description="Disordered" evidence="6">
    <location>
        <begin position="1"/>
        <end position="77"/>
    </location>
</feature>
<gene>
    <name evidence="8" type="ORF">OIU85_011123</name>
</gene>
<dbReference type="EMBL" id="JAPFFL010000016">
    <property type="protein sequence ID" value="KAJ6674922.1"/>
    <property type="molecule type" value="Genomic_DNA"/>
</dbReference>
<dbReference type="FunFam" id="3.40.50.300:FF:000416">
    <property type="entry name" value="p-loop nucleoside triphosphate hydrolase superfamily protein"/>
    <property type="match status" value="1"/>
</dbReference>
<keyword evidence="3" id="KW-0472">Membrane</keyword>
<feature type="compositionally biased region" description="Low complexity" evidence="6">
    <location>
        <begin position="30"/>
        <end position="44"/>
    </location>
</feature>
<proteinExistence type="predicted"/>
<accession>A0A9Q0NS53</accession>
<dbReference type="GO" id="GO:0005741">
    <property type="term" value="C:mitochondrial outer membrane"/>
    <property type="evidence" value="ECO:0007669"/>
    <property type="project" value="UniProtKB-SubCell"/>
</dbReference>
<evidence type="ECO:0000256" key="6">
    <source>
        <dbReference type="SAM" id="MobiDB-lite"/>
    </source>
</evidence>
<name>A0A9Q0NS53_SALVM</name>
<dbReference type="SMART" id="SM00382">
    <property type="entry name" value="AAA"/>
    <property type="match status" value="1"/>
</dbReference>
<dbReference type="InterPro" id="IPR003593">
    <property type="entry name" value="AAA+_ATPase"/>
</dbReference>
<reference evidence="8" key="2">
    <citation type="journal article" date="2023" name="Int. J. Mol. Sci.">
        <title>De Novo Assembly and Annotation of 11 Diverse Shrub Willow (Salix) Genomes Reveals Novel Gene Organization in Sex-Linked Regions.</title>
        <authorList>
            <person name="Hyden B."/>
            <person name="Feng K."/>
            <person name="Yates T.B."/>
            <person name="Jawdy S."/>
            <person name="Cereghino C."/>
            <person name="Smart L.B."/>
            <person name="Muchero W."/>
        </authorList>
    </citation>
    <scope>NUCLEOTIDE SEQUENCE [LARGE SCALE GENOMIC DNA]</scope>
    <source>
        <tissue evidence="8">Shoot tip</tissue>
    </source>
</reference>
<evidence type="ECO:0000256" key="1">
    <source>
        <dbReference type="ARBA" id="ARBA00004572"/>
    </source>
</evidence>
<evidence type="ECO:0000256" key="4">
    <source>
        <dbReference type="ARBA" id="ARBA00022840"/>
    </source>
</evidence>
<dbReference type="InterPro" id="IPR008984">
    <property type="entry name" value="SMAD_FHA_dom_sf"/>
</dbReference>
<dbReference type="Gene3D" id="3.40.50.300">
    <property type="entry name" value="P-loop containing nucleotide triphosphate hydrolases"/>
    <property type="match status" value="1"/>
</dbReference>
<feature type="compositionally biased region" description="Low complexity" evidence="6">
    <location>
        <begin position="7"/>
        <end position="16"/>
    </location>
</feature>
<dbReference type="OrthoDB" id="10254455at2759"/>
<keyword evidence="3" id="KW-1000">Mitochondrion outer membrane</keyword>
<dbReference type="Proteomes" id="UP001151529">
    <property type="component" value="Chromosome 14"/>
</dbReference>
<dbReference type="InterPro" id="IPR056653">
    <property type="entry name" value="DUF7751"/>
</dbReference>
<dbReference type="GO" id="GO:0005524">
    <property type="term" value="F:ATP binding"/>
    <property type="evidence" value="ECO:0007669"/>
    <property type="project" value="UniProtKB-KW"/>
</dbReference>
<feature type="domain" description="AAA+ ATPase" evidence="7">
    <location>
        <begin position="957"/>
        <end position="1094"/>
    </location>
</feature>
<dbReference type="Gene3D" id="2.60.200.20">
    <property type="match status" value="1"/>
</dbReference>
<dbReference type="PANTHER" id="PTHR45644">
    <property type="entry name" value="AAA ATPASE, PUTATIVE (AFU_ORTHOLOGUE AFUA_2G12920)-RELATED-RELATED"/>
    <property type="match status" value="1"/>
</dbReference>
<dbReference type="Pfam" id="PF17862">
    <property type="entry name" value="AAA_lid_3"/>
    <property type="match status" value="1"/>
</dbReference>
<comment type="subcellular location">
    <subcellularLocation>
        <location evidence="1">Mitochondrion outer membrane</location>
        <topology evidence="1">Single-pass membrane protein</topology>
    </subcellularLocation>
</comment>
<protein>
    <submittedName>
        <fullName evidence="8">AAA ATPASE putative</fullName>
    </submittedName>
</protein>
<comment type="caution">
    <text evidence="8">The sequence shown here is derived from an EMBL/GenBank/DDBJ whole genome shotgun (WGS) entry which is preliminary data.</text>
</comment>
<dbReference type="CDD" id="cd19520">
    <property type="entry name" value="RecA-like_ATAD1"/>
    <property type="match status" value="1"/>
</dbReference>
<dbReference type="InterPro" id="IPR047008">
    <property type="entry name" value="XRN1_SH3_sf"/>
</dbReference>
<evidence type="ECO:0000313" key="8">
    <source>
        <dbReference type="EMBL" id="KAJ6674922.1"/>
    </source>
</evidence>
<dbReference type="InterPro" id="IPR051701">
    <property type="entry name" value="Mito_OM_Translocase_MSP1"/>
</dbReference>
<organism evidence="8 9">
    <name type="scientific">Salix viminalis</name>
    <name type="common">Common osier</name>
    <name type="synonym">Basket willow</name>
    <dbReference type="NCBI Taxonomy" id="40686"/>
    <lineage>
        <taxon>Eukaryota</taxon>
        <taxon>Viridiplantae</taxon>
        <taxon>Streptophyta</taxon>
        <taxon>Embryophyta</taxon>
        <taxon>Tracheophyta</taxon>
        <taxon>Spermatophyta</taxon>
        <taxon>Magnoliopsida</taxon>
        <taxon>eudicotyledons</taxon>
        <taxon>Gunneridae</taxon>
        <taxon>Pentapetalae</taxon>
        <taxon>rosids</taxon>
        <taxon>fabids</taxon>
        <taxon>Malpighiales</taxon>
        <taxon>Salicaceae</taxon>
        <taxon>Saliceae</taxon>
        <taxon>Salix</taxon>
    </lineage>
</organism>
<dbReference type="Pfam" id="PF24933">
    <property type="entry name" value="DUF7751"/>
    <property type="match status" value="1"/>
</dbReference>
<evidence type="ECO:0000256" key="2">
    <source>
        <dbReference type="ARBA" id="ARBA00022741"/>
    </source>
</evidence>
<dbReference type="Gene3D" id="2.30.30.750">
    <property type="match status" value="1"/>
</dbReference>
<dbReference type="Gene3D" id="1.10.8.60">
    <property type="match status" value="1"/>
</dbReference>
<dbReference type="InterPro" id="IPR003959">
    <property type="entry name" value="ATPase_AAA_core"/>
</dbReference>
<sequence>MVETRRSASSSKRSLPPSSPPPPSSKRCKAAAAAAALEVSSSTSDAPPPVLPVERTSPEKESGSPPELDPLEEEKSTDVQAEDLMSLAGEKSKAAVLLNRSKKRAPKSVKSNAKVAWGRLLSQCSQNPHRPMSSTLFSVGQSRQCNLWLNDPSISTVLCKMRHIERGGASVVLLEITGGKGAVHVNGKLYQKNESLVLNGGDEVVFTTSGKHAYIFQKLTNNNLGTPDMPSVSILETQSAPIKGIHIEARPRDPSDYAGASILASLSCLLPPAAKTGEDAQQNTELSILPSGCEVSEDRIPDVEMKDGTNNHDPVDVSPREKAVVPSNAASENANVDNMGLGACMDEVIGRIQNSTYELKPLLRMLAGSPSELDKIFDERERRQILKDLDPPPVLMSTRRQLFKDSLQKGILNPEEIEVSFESFPYYLSDTTKKVLIGAAFIHLKCCNKVAKFACDLPTVSPRMLLSGPAGSEIYQETLTKALAKDLGAKILIVDSLLLPGGSIPKEADSSRESSKSERVSVFAKRAVQAALQSKKPTSSVEADITGCSAFNSHTRPKQETSTASSKNYTFKTGDRVKFVGSSLASAISSLQPPLKGPTIGLRGKVVLAFEGNDSSKIGVRFDRSIPEGNDLGGRCEEDHGFYCTANSLRLDSSGGEDLDRLAINELFEVALNESKNGPLILFVKDLEKSVVGNQDAYSSLKSKLESLPEKVVVVGSHTQIDNRKEKSHAGGLLFTKFGGNHTALLDLAFPDSFGRLSDRSKETPKAMKQLSRLFPNKVTVQLPQDEALLVDWKQQLERDVETLKAQANIASIRSVLSRVGLCCPDLETICVKDQALATESVEKMVGWALSHHFMHCCDAPVKDSKLLISSESIIYGLSILQGIQNESKSLKKSLKDVVTENEFEKKLLADVIPPSDIGVTFDDIGALENVKDTLKELVMLPLQRPELFCKGQLTKPCKGILLFGPPGTGKTMLAKAVATEAGANFINISMSSITSKWFGEGEKYVKAVFSLASKIAPSVVFVDEVDSMLGRRENPGEHEAMRKMKNEFMVNWDGLRTKDKERVLVLAATNRPFDLDEAVIRRLPRRLMVNLPDAPNREKILRVILAKEDLVPDVDLEAVANMTDGYSGSDLKNLCVTAAHCPIREILEKEKKERTLALAENSPLPTLYSSADIRPLKMEDFRYAHEQVCASVSSESTNMNELLQWNDLYGEGGSRKKKSLSYFMVPPLYHRVGFNLFTALRTYHIYCSPQAAQKLQAEVVPETPIATPPSGRVFHQRRRSKLENLLKEERC</sequence>
<dbReference type="InterPro" id="IPR027417">
    <property type="entry name" value="P-loop_NTPase"/>
</dbReference>
<reference evidence="8" key="1">
    <citation type="submission" date="2022-11" db="EMBL/GenBank/DDBJ databases">
        <authorList>
            <person name="Hyden B.L."/>
            <person name="Feng K."/>
            <person name="Yates T."/>
            <person name="Jawdy S."/>
            <person name="Smart L.B."/>
            <person name="Muchero W."/>
        </authorList>
    </citation>
    <scope>NUCLEOTIDE SEQUENCE</scope>
    <source>
        <tissue evidence="8">Shoot tip</tissue>
    </source>
</reference>
<dbReference type="GO" id="GO:0016887">
    <property type="term" value="F:ATP hydrolysis activity"/>
    <property type="evidence" value="ECO:0007669"/>
    <property type="project" value="InterPro"/>
</dbReference>
<dbReference type="PANTHER" id="PTHR45644:SF73">
    <property type="entry name" value="AAA-TYPE ATPASE FAMILY PROTEIN"/>
    <property type="match status" value="1"/>
</dbReference>
<dbReference type="Pfam" id="PF00004">
    <property type="entry name" value="AAA"/>
    <property type="match status" value="1"/>
</dbReference>
<dbReference type="InterPro" id="IPR003960">
    <property type="entry name" value="ATPase_AAA_CS"/>
</dbReference>
<keyword evidence="9" id="KW-1185">Reference proteome</keyword>
<evidence type="ECO:0000256" key="5">
    <source>
        <dbReference type="ARBA" id="ARBA00023128"/>
    </source>
</evidence>
<keyword evidence="2" id="KW-0547">Nucleotide-binding</keyword>
<dbReference type="SUPFAM" id="SSF52540">
    <property type="entry name" value="P-loop containing nucleoside triphosphate hydrolases"/>
    <property type="match status" value="1"/>
</dbReference>
<dbReference type="InterPro" id="IPR041569">
    <property type="entry name" value="AAA_lid_3"/>
</dbReference>
<evidence type="ECO:0000256" key="3">
    <source>
        <dbReference type="ARBA" id="ARBA00022787"/>
    </source>
</evidence>